<accession>A0A1G2D1I1</accession>
<sequence length="117" mass="13294">MKNRMVIDQSVASPEIVLFHVNAPLTKKRTSHFKMPLRDNARLNEVGEECKLLLRAIQFFGVEEASVYPYKIQIKLGKAFRLDEVGDHIKARIATACFGVDPIYETETVFLANTKLV</sequence>
<dbReference type="EMBL" id="MHLL01000058">
    <property type="protein sequence ID" value="OGZ07514.1"/>
    <property type="molecule type" value="Genomic_DNA"/>
</dbReference>
<comment type="caution">
    <text evidence="1">The sequence shown here is derived from an EMBL/GenBank/DDBJ whole genome shotgun (WGS) entry which is preliminary data.</text>
</comment>
<evidence type="ECO:0000313" key="1">
    <source>
        <dbReference type="EMBL" id="OGZ07514.1"/>
    </source>
</evidence>
<protein>
    <submittedName>
        <fullName evidence="1">Uncharacterized protein</fullName>
    </submittedName>
</protein>
<reference evidence="1 2" key="1">
    <citation type="journal article" date="2016" name="Nat. Commun.">
        <title>Thousands of microbial genomes shed light on interconnected biogeochemical processes in an aquifer system.</title>
        <authorList>
            <person name="Anantharaman K."/>
            <person name="Brown C.T."/>
            <person name="Hug L.A."/>
            <person name="Sharon I."/>
            <person name="Castelle C.J."/>
            <person name="Probst A.J."/>
            <person name="Thomas B.C."/>
            <person name="Singh A."/>
            <person name="Wilkins M.J."/>
            <person name="Karaoz U."/>
            <person name="Brodie E.L."/>
            <person name="Williams K.H."/>
            <person name="Hubbard S.S."/>
            <person name="Banfield J.F."/>
        </authorList>
    </citation>
    <scope>NUCLEOTIDE SEQUENCE [LARGE SCALE GENOMIC DNA]</scope>
</reference>
<proteinExistence type="predicted"/>
<gene>
    <name evidence="1" type="ORF">A3D65_06010</name>
</gene>
<organism evidence="1 2">
    <name type="scientific">Candidatus Lloydbacteria bacterium RIFCSPHIGHO2_02_FULL_50_13</name>
    <dbReference type="NCBI Taxonomy" id="1798661"/>
    <lineage>
        <taxon>Bacteria</taxon>
        <taxon>Candidatus Lloydiibacteriota</taxon>
    </lineage>
</organism>
<dbReference type="AlphaFoldDB" id="A0A1G2D1I1"/>
<dbReference type="Proteomes" id="UP000177996">
    <property type="component" value="Unassembled WGS sequence"/>
</dbReference>
<name>A0A1G2D1I1_9BACT</name>
<evidence type="ECO:0000313" key="2">
    <source>
        <dbReference type="Proteomes" id="UP000177996"/>
    </source>
</evidence>